<feature type="compositionally biased region" description="Low complexity" evidence="1">
    <location>
        <begin position="220"/>
        <end position="233"/>
    </location>
</feature>
<proteinExistence type="predicted"/>
<feature type="compositionally biased region" description="Low complexity" evidence="1">
    <location>
        <begin position="180"/>
        <end position="196"/>
    </location>
</feature>
<name>A0A9D4UD89_ADICA</name>
<organism evidence="2 3">
    <name type="scientific">Adiantum capillus-veneris</name>
    <name type="common">Maidenhair fern</name>
    <dbReference type="NCBI Taxonomy" id="13818"/>
    <lineage>
        <taxon>Eukaryota</taxon>
        <taxon>Viridiplantae</taxon>
        <taxon>Streptophyta</taxon>
        <taxon>Embryophyta</taxon>
        <taxon>Tracheophyta</taxon>
        <taxon>Polypodiopsida</taxon>
        <taxon>Polypodiidae</taxon>
        <taxon>Polypodiales</taxon>
        <taxon>Pteridineae</taxon>
        <taxon>Pteridaceae</taxon>
        <taxon>Vittarioideae</taxon>
        <taxon>Adiantum</taxon>
    </lineage>
</organism>
<dbReference type="EMBL" id="JABFUD020000019">
    <property type="protein sequence ID" value="KAI5065655.1"/>
    <property type="molecule type" value="Genomic_DNA"/>
</dbReference>
<gene>
    <name evidence="2" type="ORF">GOP47_0020350</name>
</gene>
<reference evidence="2" key="1">
    <citation type="submission" date="2021-01" db="EMBL/GenBank/DDBJ databases">
        <title>Adiantum capillus-veneris genome.</title>
        <authorList>
            <person name="Fang Y."/>
            <person name="Liao Q."/>
        </authorList>
    </citation>
    <scope>NUCLEOTIDE SEQUENCE</scope>
    <source>
        <strain evidence="2">H3</strain>
        <tissue evidence="2">Leaf</tissue>
    </source>
</reference>
<evidence type="ECO:0000313" key="2">
    <source>
        <dbReference type="EMBL" id="KAI5065655.1"/>
    </source>
</evidence>
<evidence type="ECO:0000256" key="1">
    <source>
        <dbReference type="SAM" id="MobiDB-lite"/>
    </source>
</evidence>
<sequence length="246" mass="25717">MRAGILGVFGDLMSVALLCFLFSLALQLYCAIKRQTRLLTTLPSAARTPPPQQPTPSCNQLYMLRIQRSTSCPVLSQVAHQRPVSSPTLGHVSEQPCAFASEAGATADLAKLMQAQAQLTDSKDGDVEEGAPAAPRLLFTIKEEVKEEEADVQEQAEAASLERGSPTWQRGSTSGGAGPGLQLVSQGSSASSEGGAMWSLASSPAVSYFSASSSPLLMISTSTSSSTSPPRSSFWAPSLLAPNALS</sequence>
<dbReference type="AlphaFoldDB" id="A0A9D4UD89"/>
<feature type="region of interest" description="Disordered" evidence="1">
    <location>
        <begin position="220"/>
        <end position="246"/>
    </location>
</feature>
<keyword evidence="3" id="KW-1185">Reference proteome</keyword>
<dbReference type="Proteomes" id="UP000886520">
    <property type="component" value="Chromosome 19"/>
</dbReference>
<protein>
    <submittedName>
        <fullName evidence="2">Uncharacterized protein</fullName>
    </submittedName>
</protein>
<evidence type="ECO:0000313" key="3">
    <source>
        <dbReference type="Proteomes" id="UP000886520"/>
    </source>
</evidence>
<comment type="caution">
    <text evidence="2">The sequence shown here is derived from an EMBL/GenBank/DDBJ whole genome shotgun (WGS) entry which is preliminary data.</text>
</comment>
<feature type="region of interest" description="Disordered" evidence="1">
    <location>
        <begin position="154"/>
        <end position="196"/>
    </location>
</feature>
<accession>A0A9D4UD89</accession>